<evidence type="ECO:0000313" key="1">
    <source>
        <dbReference type="EMBL" id="CDW59185.1"/>
    </source>
</evidence>
<reference evidence="1" key="1">
    <citation type="submission" date="2014-01" db="EMBL/GenBank/DDBJ databases">
        <authorList>
            <person name="Aslett M."/>
        </authorList>
    </citation>
    <scope>NUCLEOTIDE SEQUENCE</scope>
</reference>
<proteinExistence type="predicted"/>
<dbReference type="OrthoDB" id="10395584at2759"/>
<evidence type="ECO:0000313" key="2">
    <source>
        <dbReference type="Proteomes" id="UP000030665"/>
    </source>
</evidence>
<dbReference type="STRING" id="36087.A0A077ZKS9"/>
<name>A0A077ZKS9_TRITR</name>
<organism evidence="1 2">
    <name type="scientific">Trichuris trichiura</name>
    <name type="common">Whipworm</name>
    <name type="synonym">Trichocephalus trichiurus</name>
    <dbReference type="NCBI Taxonomy" id="36087"/>
    <lineage>
        <taxon>Eukaryota</taxon>
        <taxon>Metazoa</taxon>
        <taxon>Ecdysozoa</taxon>
        <taxon>Nematoda</taxon>
        <taxon>Enoplea</taxon>
        <taxon>Dorylaimia</taxon>
        <taxon>Trichinellida</taxon>
        <taxon>Trichuridae</taxon>
        <taxon>Trichuris</taxon>
    </lineage>
</organism>
<accession>A0A077ZKS9</accession>
<sequence>MDLCKKLEKAETVSDKIAALMAIAKLVPKSQADEILPQVAAAVDPKLMNLFLEEDPVETGAAGVVILSRLLAKASPEEEAKFVECFPSLVGFMEKLCDSDSAVEQDTYLYSLFCVRNLFPKITYDEELFTRVGDLFVKLYQHCREKVVEVAVVLLFSSPYGYLIFSKIVSLVKEEPENHSHLMETFSSVGQKNPPFDKVNETRWLKDMWAIISSLMRGRVKDELRWDAIISTEFLVNMFSRDVLMKETDFYVVAFTTASIELEYLINLVFSRNDLQELLLPLFCSALLLTQAPEMLSLLLDDDADFNEQSISALIKQLISTTSFMLVTIIENGEEHTLPSYLYVLLVETMTYYLRDAFDLLDKGLLMAAIPKMFLYYETEFQKGRTVSDFSSLSRFMHPVIVHGITFLPEHNLLEYVHMGMAIYEKYDIWSDLEAQALFNTYCYLLLKLPWDTLASSSRAAVQVVFNYFYKLYKNAAHPATPYHVSAGLIAIILTLSDKCSLEIDIALWRHIFGDIAVVEQFIARNFGRDNDDGTDYIAETMEFLTKAGFRLSSIISNNAHLKSTLCTEWLRVYSENDSSIGSSPVAVLKDLLMVFLGLSG</sequence>
<dbReference type="EMBL" id="HG806512">
    <property type="protein sequence ID" value="CDW59185.1"/>
    <property type="molecule type" value="Genomic_DNA"/>
</dbReference>
<reference evidence="1" key="2">
    <citation type="submission" date="2014-03" db="EMBL/GenBank/DDBJ databases">
        <title>The whipworm genome and dual-species transcriptomics of an intimate host-pathogen interaction.</title>
        <authorList>
            <person name="Foth B.J."/>
            <person name="Tsai I.J."/>
            <person name="Reid A.J."/>
            <person name="Bancroft A.J."/>
            <person name="Nichol S."/>
            <person name="Tracey A."/>
            <person name="Holroyd N."/>
            <person name="Cotton J.A."/>
            <person name="Stanley E.J."/>
            <person name="Zarowiecki M."/>
            <person name="Liu J.Z."/>
            <person name="Huckvale T."/>
            <person name="Cooper P.J."/>
            <person name="Grencis R.K."/>
            <person name="Berriman M."/>
        </authorList>
    </citation>
    <scope>NUCLEOTIDE SEQUENCE [LARGE SCALE GENOMIC DNA]</scope>
</reference>
<dbReference type="Proteomes" id="UP000030665">
    <property type="component" value="Unassembled WGS sequence"/>
</dbReference>
<protein>
    <submittedName>
        <fullName evidence="1">Filopodin</fullName>
    </submittedName>
</protein>
<keyword evidence="2" id="KW-1185">Reference proteome</keyword>
<dbReference type="AlphaFoldDB" id="A0A077ZKS9"/>
<gene>
    <name evidence="1" type="ORF">TTRE_0000751501</name>
</gene>